<protein>
    <submittedName>
        <fullName evidence="2">Uncharacterized protein</fullName>
    </submittedName>
</protein>
<name>A0A645HUW9_9ZZZZ</name>
<dbReference type="EMBL" id="VSSQ01100528">
    <property type="protein sequence ID" value="MPN42650.1"/>
    <property type="molecule type" value="Genomic_DNA"/>
</dbReference>
<reference evidence="2" key="1">
    <citation type="submission" date="2019-08" db="EMBL/GenBank/DDBJ databases">
        <authorList>
            <person name="Kucharzyk K."/>
            <person name="Murdoch R.W."/>
            <person name="Higgins S."/>
            <person name="Loffler F."/>
        </authorList>
    </citation>
    <scope>NUCLEOTIDE SEQUENCE</scope>
</reference>
<comment type="caution">
    <text evidence="2">The sequence shown here is derived from an EMBL/GenBank/DDBJ whole genome shotgun (WGS) entry which is preliminary data.</text>
</comment>
<evidence type="ECO:0000313" key="2">
    <source>
        <dbReference type="EMBL" id="MPN42650.1"/>
    </source>
</evidence>
<evidence type="ECO:0000256" key="1">
    <source>
        <dbReference type="SAM" id="MobiDB-lite"/>
    </source>
</evidence>
<proteinExistence type="predicted"/>
<organism evidence="2">
    <name type="scientific">bioreactor metagenome</name>
    <dbReference type="NCBI Taxonomy" id="1076179"/>
    <lineage>
        <taxon>unclassified sequences</taxon>
        <taxon>metagenomes</taxon>
        <taxon>ecological metagenomes</taxon>
    </lineage>
</organism>
<gene>
    <name evidence="2" type="ORF">SDC9_190207</name>
</gene>
<dbReference type="AlphaFoldDB" id="A0A645HUW9"/>
<accession>A0A645HUW9</accession>
<sequence>MVTGHDQANLRRHGLAQPGYQDVDAGQLPQPLPRTHAALMARVVELALVEVAERPLPRRHRVHGQIHPARLVGLVGDRQERRAA</sequence>
<feature type="region of interest" description="Disordered" evidence="1">
    <location>
        <begin position="1"/>
        <end position="29"/>
    </location>
</feature>